<evidence type="ECO:0000313" key="1">
    <source>
        <dbReference type="EMBL" id="KKM03828.1"/>
    </source>
</evidence>
<dbReference type="EMBL" id="LAZR01016593">
    <property type="protein sequence ID" value="KKM03828.1"/>
    <property type="molecule type" value="Genomic_DNA"/>
</dbReference>
<proteinExistence type="predicted"/>
<dbReference type="AlphaFoldDB" id="A0A0F9JY60"/>
<reference evidence="1" key="1">
    <citation type="journal article" date="2015" name="Nature">
        <title>Complex archaea that bridge the gap between prokaryotes and eukaryotes.</title>
        <authorList>
            <person name="Spang A."/>
            <person name="Saw J.H."/>
            <person name="Jorgensen S.L."/>
            <person name="Zaremba-Niedzwiedzka K."/>
            <person name="Martijn J."/>
            <person name="Lind A.E."/>
            <person name="van Eijk R."/>
            <person name="Schleper C."/>
            <person name="Guy L."/>
            <person name="Ettema T.J."/>
        </authorList>
    </citation>
    <scope>NUCLEOTIDE SEQUENCE</scope>
</reference>
<organism evidence="1">
    <name type="scientific">marine sediment metagenome</name>
    <dbReference type="NCBI Taxonomy" id="412755"/>
    <lineage>
        <taxon>unclassified sequences</taxon>
        <taxon>metagenomes</taxon>
        <taxon>ecological metagenomes</taxon>
    </lineage>
</organism>
<protein>
    <submittedName>
        <fullName evidence="1">Uncharacterized protein</fullName>
    </submittedName>
</protein>
<comment type="caution">
    <text evidence="1">The sequence shown here is derived from an EMBL/GenBank/DDBJ whole genome shotgun (WGS) entry which is preliminary data.</text>
</comment>
<name>A0A0F9JY60_9ZZZZ</name>
<gene>
    <name evidence="1" type="ORF">LCGC14_1770510</name>
</gene>
<accession>A0A0F9JY60</accession>
<sequence>MSKGETQIEILKRGRIALRDGKDDDRRKAIDELRELGLSERALGLLHPEEVGR</sequence>